<sequence length="431" mass="48458">MHVANTRTKTSTELVEVLLLEQKPNGKRYRNEYALHTLTSSNWRASLVPAAAVIPAPIAQQSPYKGVARLLEIFIRGCCCCSSLSVNGASRFYFEKIRVLKAERKLEVRRRSDTALVLTVNYANQRFAEVHLRLGEQLPGNQSVSVPGERDWQIESCTKKSNNRSVMPFDVRGCTRATMKASTELQLFPLNEEFPIRRDYPLNLSISISGGKETKTNSPSSGERNEKSPYTEVGEQLCSLDWGFRAGAGPITNDVLCMVSRLLIESGCLRLQPKAGGKSHPRLNIRTRPIANKYREGKQTDGADGAILTKISRRWVRWRMNLLQTCLCRLSFDSNLRTVHFWSISVTSNVRKCFAATMKSIVLRSIVMGLLVPLRSWVSAHDLSGTIVDQSVSERAHWYPKDGELCLSRMKPEETLVEVRSGVDVQITRLT</sequence>
<organism evidence="2 3">
    <name type="scientific">Trichinella spiralis</name>
    <name type="common">Trichina worm</name>
    <dbReference type="NCBI Taxonomy" id="6334"/>
    <lineage>
        <taxon>Eukaryota</taxon>
        <taxon>Metazoa</taxon>
        <taxon>Ecdysozoa</taxon>
        <taxon>Nematoda</taxon>
        <taxon>Enoplea</taxon>
        <taxon>Dorylaimia</taxon>
        <taxon>Trichinellida</taxon>
        <taxon>Trichinellidae</taxon>
        <taxon>Trichinella</taxon>
    </lineage>
</organism>
<dbReference type="EMBL" id="JBEUSY010000251">
    <property type="protein sequence ID" value="KAL1241584.1"/>
    <property type="molecule type" value="Genomic_DNA"/>
</dbReference>
<evidence type="ECO:0000313" key="2">
    <source>
        <dbReference type="EMBL" id="KAL1241584.1"/>
    </source>
</evidence>
<reference evidence="2 3" key="1">
    <citation type="submission" date="2024-07" db="EMBL/GenBank/DDBJ databases">
        <title>Enhanced genomic and transcriptomic resources for Trichinella pseudospiralis and T. spiralis underpin the discovery of pronounced molecular differences between stages and species.</title>
        <authorList>
            <person name="Pasi K.K."/>
            <person name="La Rosa G."/>
            <person name="Gomez-Morales M.A."/>
            <person name="Tosini F."/>
            <person name="Sumanam S."/>
            <person name="Young N.D."/>
            <person name="Chang B.C."/>
            <person name="Robin G.B."/>
        </authorList>
    </citation>
    <scope>NUCLEOTIDE SEQUENCE [LARGE SCALE GENOMIC DNA]</scope>
    <source>
        <strain evidence="2">ISS534</strain>
    </source>
</reference>
<protein>
    <submittedName>
        <fullName evidence="2">Zinc finger protein</fullName>
    </submittedName>
</protein>
<accession>A0ABR3KMJ4</accession>
<gene>
    <name evidence="2" type="ORF">TSPI_10617</name>
</gene>
<evidence type="ECO:0000313" key="3">
    <source>
        <dbReference type="Proteomes" id="UP001558632"/>
    </source>
</evidence>
<keyword evidence="3" id="KW-1185">Reference proteome</keyword>
<comment type="caution">
    <text evidence="2">The sequence shown here is derived from an EMBL/GenBank/DDBJ whole genome shotgun (WGS) entry which is preliminary data.</text>
</comment>
<feature type="region of interest" description="Disordered" evidence="1">
    <location>
        <begin position="207"/>
        <end position="230"/>
    </location>
</feature>
<dbReference type="Proteomes" id="UP001558632">
    <property type="component" value="Unassembled WGS sequence"/>
</dbReference>
<name>A0ABR3KMJ4_TRISP</name>
<proteinExistence type="predicted"/>
<evidence type="ECO:0000256" key="1">
    <source>
        <dbReference type="SAM" id="MobiDB-lite"/>
    </source>
</evidence>